<comment type="caution">
    <text evidence="2">The sequence shown here is derived from an EMBL/GenBank/DDBJ whole genome shotgun (WGS) entry which is preliminary data.</text>
</comment>
<keyword evidence="3" id="KW-1185">Reference proteome</keyword>
<dbReference type="AlphaFoldDB" id="A0AA40EAN3"/>
<evidence type="ECO:0000256" key="1">
    <source>
        <dbReference type="SAM" id="MobiDB-lite"/>
    </source>
</evidence>
<evidence type="ECO:0000313" key="2">
    <source>
        <dbReference type="EMBL" id="KAK0730266.1"/>
    </source>
</evidence>
<dbReference type="EMBL" id="JAUKUA010000001">
    <property type="protein sequence ID" value="KAK0730266.1"/>
    <property type="molecule type" value="Genomic_DNA"/>
</dbReference>
<sequence length="240" mass="26836">MANLQREAASVRQKVKSAEQAVTGLESDAQRDITDSLWQLSAAMSNSSRAIEHVLERHKKRHLGLAMFQSGSKKALKLQSNLDLIIQGFRVAVDKAAQLTGSNVSHTQSQLDHDLKATTLQKEAKRRLDVVEKDFAAKELVIQSTEKRIEDNRSELNQADDYESDANTAERRSQNLSARISSLQSTSALLEREIYTGTASLAIDKGGRDEMMRLLGETAEQLQRLEYDVGNKRTAVLQWK</sequence>
<feature type="region of interest" description="Disordered" evidence="1">
    <location>
        <begin position="1"/>
        <end position="26"/>
    </location>
</feature>
<proteinExistence type="predicted"/>
<name>A0AA40EAN3_9PEZI</name>
<dbReference type="Proteomes" id="UP001172102">
    <property type="component" value="Unassembled WGS sequence"/>
</dbReference>
<protein>
    <submittedName>
        <fullName evidence="2">Uncharacterized protein</fullName>
    </submittedName>
</protein>
<gene>
    <name evidence="2" type="ORF">B0H67DRAFT_638786</name>
</gene>
<feature type="region of interest" description="Disordered" evidence="1">
    <location>
        <begin position="152"/>
        <end position="174"/>
    </location>
</feature>
<accession>A0AA40EAN3</accession>
<reference evidence="2" key="1">
    <citation type="submission" date="2023-06" db="EMBL/GenBank/DDBJ databases">
        <title>Genome-scale phylogeny and comparative genomics of the fungal order Sordariales.</title>
        <authorList>
            <consortium name="Lawrence Berkeley National Laboratory"/>
            <person name="Hensen N."/>
            <person name="Bonometti L."/>
            <person name="Westerberg I."/>
            <person name="Brannstrom I.O."/>
            <person name="Guillou S."/>
            <person name="Cros-Aarteil S."/>
            <person name="Calhoun S."/>
            <person name="Haridas S."/>
            <person name="Kuo A."/>
            <person name="Mondo S."/>
            <person name="Pangilinan J."/>
            <person name="Riley R."/>
            <person name="Labutti K."/>
            <person name="Andreopoulos B."/>
            <person name="Lipzen A."/>
            <person name="Chen C."/>
            <person name="Yanf M."/>
            <person name="Daum C."/>
            <person name="Ng V."/>
            <person name="Clum A."/>
            <person name="Steindorff A."/>
            <person name="Ohm R."/>
            <person name="Martin F."/>
            <person name="Silar P."/>
            <person name="Natvig D."/>
            <person name="Lalanne C."/>
            <person name="Gautier V."/>
            <person name="Ament-Velasquez S.L."/>
            <person name="Kruys A."/>
            <person name="Hutchinson M.I."/>
            <person name="Powell A.J."/>
            <person name="Barry K."/>
            <person name="Miller A.N."/>
            <person name="Grigoriev I.V."/>
            <person name="Debuchy R."/>
            <person name="Gladieux P."/>
            <person name="Thoren M.H."/>
            <person name="Johannesson H."/>
        </authorList>
    </citation>
    <scope>NUCLEOTIDE SEQUENCE</scope>
    <source>
        <strain evidence="2">SMH4607-1</strain>
    </source>
</reference>
<evidence type="ECO:0000313" key="3">
    <source>
        <dbReference type="Proteomes" id="UP001172102"/>
    </source>
</evidence>
<organism evidence="2 3">
    <name type="scientific">Lasiosphaeris hirsuta</name>
    <dbReference type="NCBI Taxonomy" id="260670"/>
    <lineage>
        <taxon>Eukaryota</taxon>
        <taxon>Fungi</taxon>
        <taxon>Dikarya</taxon>
        <taxon>Ascomycota</taxon>
        <taxon>Pezizomycotina</taxon>
        <taxon>Sordariomycetes</taxon>
        <taxon>Sordariomycetidae</taxon>
        <taxon>Sordariales</taxon>
        <taxon>Lasiosphaeriaceae</taxon>
        <taxon>Lasiosphaeris</taxon>
    </lineage>
</organism>